<reference evidence="2" key="1">
    <citation type="journal article" date="2020" name="Stud. Mycol.">
        <title>101 Dothideomycetes genomes: a test case for predicting lifestyles and emergence of pathogens.</title>
        <authorList>
            <person name="Haridas S."/>
            <person name="Albert R."/>
            <person name="Binder M."/>
            <person name="Bloem J."/>
            <person name="Labutti K."/>
            <person name="Salamov A."/>
            <person name="Andreopoulos B."/>
            <person name="Baker S."/>
            <person name="Barry K."/>
            <person name="Bills G."/>
            <person name="Bluhm B."/>
            <person name="Cannon C."/>
            <person name="Castanera R."/>
            <person name="Culley D."/>
            <person name="Daum C."/>
            <person name="Ezra D."/>
            <person name="Gonzalez J."/>
            <person name="Henrissat B."/>
            <person name="Kuo A."/>
            <person name="Liang C."/>
            <person name="Lipzen A."/>
            <person name="Lutzoni F."/>
            <person name="Magnuson J."/>
            <person name="Mondo S."/>
            <person name="Nolan M."/>
            <person name="Ohm R."/>
            <person name="Pangilinan J."/>
            <person name="Park H.-J."/>
            <person name="Ramirez L."/>
            <person name="Alfaro M."/>
            <person name="Sun H."/>
            <person name="Tritt A."/>
            <person name="Yoshinaga Y."/>
            <person name="Zwiers L.-H."/>
            <person name="Turgeon B."/>
            <person name="Goodwin S."/>
            <person name="Spatafora J."/>
            <person name="Crous P."/>
            <person name="Grigoriev I."/>
        </authorList>
    </citation>
    <scope>NUCLEOTIDE SEQUENCE</scope>
    <source>
        <strain evidence="2">CBS 122368</strain>
    </source>
</reference>
<dbReference type="Proteomes" id="UP000800094">
    <property type="component" value="Unassembled WGS sequence"/>
</dbReference>
<dbReference type="RefSeq" id="XP_033681056.1">
    <property type="nucleotide sequence ID" value="XM_033835741.1"/>
</dbReference>
<keyword evidence="3" id="KW-1185">Reference proteome</keyword>
<gene>
    <name evidence="2" type="ORF">BU26DRAFT_607330</name>
</gene>
<dbReference type="AlphaFoldDB" id="A0A6A6I7W4"/>
<feature type="compositionally biased region" description="Polar residues" evidence="1">
    <location>
        <begin position="1"/>
        <end position="15"/>
    </location>
</feature>
<feature type="region of interest" description="Disordered" evidence="1">
    <location>
        <begin position="1"/>
        <end position="54"/>
    </location>
</feature>
<evidence type="ECO:0000256" key="1">
    <source>
        <dbReference type="SAM" id="MobiDB-lite"/>
    </source>
</evidence>
<name>A0A6A6I7W4_9PLEO</name>
<dbReference type="GeneID" id="54589071"/>
<proteinExistence type="predicted"/>
<protein>
    <submittedName>
        <fullName evidence="2">Uncharacterized protein</fullName>
    </submittedName>
</protein>
<organism evidence="2 3">
    <name type="scientific">Trematosphaeria pertusa</name>
    <dbReference type="NCBI Taxonomy" id="390896"/>
    <lineage>
        <taxon>Eukaryota</taxon>
        <taxon>Fungi</taxon>
        <taxon>Dikarya</taxon>
        <taxon>Ascomycota</taxon>
        <taxon>Pezizomycotina</taxon>
        <taxon>Dothideomycetes</taxon>
        <taxon>Pleosporomycetidae</taxon>
        <taxon>Pleosporales</taxon>
        <taxon>Massarineae</taxon>
        <taxon>Trematosphaeriaceae</taxon>
        <taxon>Trematosphaeria</taxon>
    </lineage>
</organism>
<evidence type="ECO:0000313" key="2">
    <source>
        <dbReference type="EMBL" id="KAF2246052.1"/>
    </source>
</evidence>
<accession>A0A6A6I7W4</accession>
<sequence>MFETTTFLRNSSSHAAKQPANAMDSSDPQAKDDGDRVIASPTRPLPTVPAWSETGNAQNTYNNIIINNANGTGVTAGAFTRGTTSTGSGGGSGGNCNGDDKDTVSPVLYSSLLFLLVVLAIGILNSKLADPRTQLRETTILTGINTIRYHIDVSINASNTLEYYVAEALASGKRQDWLPDAEMATGIILHDIKPAMGKLESELRHLENLWDRLDTEVAHRFDHYTQQVSPQWWMKLFVDDQSEIDHRSVCEFTNFLKLGIRELHGPLITLNETVSLLHNTYIRANETLETAWFMPKSFIYFCITKPKASSRSVTNTVKFKMLSVRKLFGIAMRASCADNLSILDAYHRAIQASYSNLGQLQAAWRCQIDVSERGVRAGLKTKAPAALKHAVSLVPF</sequence>
<evidence type="ECO:0000313" key="3">
    <source>
        <dbReference type="Proteomes" id="UP000800094"/>
    </source>
</evidence>
<dbReference type="EMBL" id="ML987199">
    <property type="protein sequence ID" value="KAF2246052.1"/>
    <property type="molecule type" value="Genomic_DNA"/>
</dbReference>